<proteinExistence type="predicted"/>
<accession>A0A6N9NJS3</accession>
<evidence type="ECO:0000313" key="1">
    <source>
        <dbReference type="EMBL" id="NBG66938.1"/>
    </source>
</evidence>
<dbReference type="Proteomes" id="UP000470771">
    <property type="component" value="Unassembled WGS sequence"/>
</dbReference>
<dbReference type="AlphaFoldDB" id="A0A6N9NJS3"/>
<sequence length="210" mass="23272">MKTTIKRLSILFLLIVVSYGIFGFLIQDEAPSVSKSLKDSNTSIALADIEKEYDEPGSFKSVVILTANSIDSAESFVGQTIKIEGNPNYDEIQIGIQDQKKLTAKLLNNQTLIRETTQILLSAIPLSTPLNFSVAYIAEKGSQNKSNENTLQIRLYEGGGFFGDIGTLNVDLKYYAPLNANIQITALNDAVHSSFQFSELKVWKDYESFD</sequence>
<dbReference type="RefSeq" id="WP_160633892.1">
    <property type="nucleotide sequence ID" value="NZ_WWNE01000012.1"/>
</dbReference>
<reference evidence="1 2" key="1">
    <citation type="submission" date="2019-12" db="EMBL/GenBank/DDBJ databases">
        <authorList>
            <person name="Zhao J."/>
        </authorList>
    </citation>
    <scope>NUCLEOTIDE SEQUENCE [LARGE SCALE GENOMIC DNA]</scope>
    <source>
        <strain evidence="1 2">S-15</strain>
    </source>
</reference>
<keyword evidence="2" id="KW-1185">Reference proteome</keyword>
<gene>
    <name evidence="1" type="ORF">GQN54_12490</name>
</gene>
<protein>
    <submittedName>
        <fullName evidence="1">Uncharacterized protein</fullName>
    </submittedName>
</protein>
<comment type="caution">
    <text evidence="1">The sequence shown here is derived from an EMBL/GenBank/DDBJ whole genome shotgun (WGS) entry which is preliminary data.</text>
</comment>
<organism evidence="1 2">
    <name type="scientific">Acidiluteibacter ferrifornacis</name>
    <dbReference type="NCBI Taxonomy" id="2692424"/>
    <lineage>
        <taxon>Bacteria</taxon>
        <taxon>Pseudomonadati</taxon>
        <taxon>Bacteroidota</taxon>
        <taxon>Flavobacteriia</taxon>
        <taxon>Flavobacteriales</taxon>
        <taxon>Cryomorphaceae</taxon>
        <taxon>Acidiluteibacter</taxon>
    </lineage>
</organism>
<evidence type="ECO:0000313" key="2">
    <source>
        <dbReference type="Proteomes" id="UP000470771"/>
    </source>
</evidence>
<dbReference type="EMBL" id="WWNE01000012">
    <property type="protein sequence ID" value="NBG66938.1"/>
    <property type="molecule type" value="Genomic_DNA"/>
</dbReference>
<name>A0A6N9NJS3_9FLAO</name>